<feature type="non-terminal residue" evidence="1">
    <location>
        <position position="1"/>
    </location>
</feature>
<protein>
    <submittedName>
        <fullName evidence="1">Uncharacterized protein</fullName>
    </submittedName>
</protein>
<evidence type="ECO:0000313" key="1">
    <source>
        <dbReference type="EMBL" id="GMT19842.1"/>
    </source>
</evidence>
<name>A0AAV5VP81_9BILA</name>
<proteinExistence type="predicted"/>
<dbReference type="EMBL" id="BTSY01000003">
    <property type="protein sequence ID" value="GMT19842.1"/>
    <property type="molecule type" value="Genomic_DNA"/>
</dbReference>
<organism evidence="1 2">
    <name type="scientific">Pristionchus fissidentatus</name>
    <dbReference type="NCBI Taxonomy" id="1538716"/>
    <lineage>
        <taxon>Eukaryota</taxon>
        <taxon>Metazoa</taxon>
        <taxon>Ecdysozoa</taxon>
        <taxon>Nematoda</taxon>
        <taxon>Chromadorea</taxon>
        <taxon>Rhabditida</taxon>
        <taxon>Rhabditina</taxon>
        <taxon>Diplogasteromorpha</taxon>
        <taxon>Diplogasteroidea</taxon>
        <taxon>Neodiplogasteridae</taxon>
        <taxon>Pristionchus</taxon>
    </lineage>
</organism>
<evidence type="ECO:0000313" key="2">
    <source>
        <dbReference type="Proteomes" id="UP001432322"/>
    </source>
</evidence>
<gene>
    <name evidence="1" type="ORF">PFISCL1PPCAC_11139</name>
</gene>
<sequence>SNFTESDISEEIGNIFCKMSDSPIHASIWEFSQESTTIDPSIFNKLENCESRNDFIGENEEHDDITSIIAEMNANFEVNIASFLEELGEVME</sequence>
<comment type="caution">
    <text evidence="1">The sequence shown here is derived from an EMBL/GenBank/DDBJ whole genome shotgun (WGS) entry which is preliminary data.</text>
</comment>
<keyword evidence="2" id="KW-1185">Reference proteome</keyword>
<dbReference type="Proteomes" id="UP001432322">
    <property type="component" value="Unassembled WGS sequence"/>
</dbReference>
<dbReference type="AlphaFoldDB" id="A0AAV5VP81"/>
<reference evidence="1" key="1">
    <citation type="submission" date="2023-10" db="EMBL/GenBank/DDBJ databases">
        <title>Genome assembly of Pristionchus species.</title>
        <authorList>
            <person name="Yoshida K."/>
            <person name="Sommer R.J."/>
        </authorList>
    </citation>
    <scope>NUCLEOTIDE SEQUENCE</scope>
    <source>
        <strain evidence="1">RS5133</strain>
    </source>
</reference>
<accession>A0AAV5VP81</accession>